<dbReference type="CDD" id="cd22191">
    <property type="entry name" value="DPBB_RlpA_EXP_N-like"/>
    <property type="match status" value="1"/>
</dbReference>
<dbReference type="Proteomes" id="UP000281813">
    <property type="component" value="Unassembled WGS sequence"/>
</dbReference>
<comment type="caution">
    <text evidence="1">The sequence shown here is derived from an EMBL/GenBank/DDBJ whole genome shotgun (WGS) entry which is preliminary data.</text>
</comment>
<evidence type="ECO:0000313" key="1">
    <source>
        <dbReference type="EMBL" id="RKQ18695.1"/>
    </source>
</evidence>
<sequence length="202" mass="22647">MYPYNPYMNNYRNNDPYFNSFEHRQTITGQATWTEGGQVTKCNIPWSDYNQMTAAVGEDSPFRCGQIIKVRNLSAPVGREVFVKIVDEVQGYPINRINLHRAAFAALGINPSVGVINVEMTPLSNEQEKNWADYFISVVETAFPAYTVSNYEHVGKSGGSSSQTKDSYEFMLESPQGSKHIAGDLVYDANTNDVISLLIRQV</sequence>
<reference evidence="1 2" key="1">
    <citation type="journal article" date="2015" name="Antonie Van Leeuwenhoek">
        <title>Oceanobacillus bengalensis sp. nov., a bacterium isolated from seawater of the Bay of Bengal.</title>
        <authorList>
            <person name="Yongchang O."/>
            <person name="Xiang W."/>
            <person name="Wang G."/>
        </authorList>
    </citation>
    <scope>NUCLEOTIDE SEQUENCE [LARGE SCALE GENOMIC DNA]</scope>
    <source>
        <strain evidence="1 2">MCCC 1K00260</strain>
    </source>
</reference>
<dbReference type="Gene3D" id="2.40.40.10">
    <property type="entry name" value="RlpA-like domain"/>
    <property type="match status" value="1"/>
</dbReference>
<protein>
    <submittedName>
        <fullName evidence="1">DUF3889 domain-containing protein</fullName>
    </submittedName>
</protein>
<dbReference type="InterPro" id="IPR036908">
    <property type="entry name" value="RlpA-like_sf"/>
</dbReference>
<evidence type="ECO:0000313" key="2">
    <source>
        <dbReference type="Proteomes" id="UP000281813"/>
    </source>
</evidence>
<proteinExistence type="predicted"/>
<organism evidence="1 2">
    <name type="scientific">Oceanobacillus bengalensis</name>
    <dbReference type="NCBI Taxonomy" id="1435466"/>
    <lineage>
        <taxon>Bacteria</taxon>
        <taxon>Bacillati</taxon>
        <taxon>Bacillota</taxon>
        <taxon>Bacilli</taxon>
        <taxon>Bacillales</taxon>
        <taxon>Bacillaceae</taxon>
        <taxon>Oceanobacillus</taxon>
    </lineage>
</organism>
<gene>
    <name evidence="1" type="ORF">D8M05_00865</name>
</gene>
<dbReference type="RefSeq" id="WP_121127678.1">
    <property type="nucleotide sequence ID" value="NZ_JBHUFK010000020.1"/>
</dbReference>
<dbReference type="EMBL" id="RBZO01000001">
    <property type="protein sequence ID" value="RKQ18695.1"/>
    <property type="molecule type" value="Genomic_DNA"/>
</dbReference>
<keyword evidence="2" id="KW-1185">Reference proteome</keyword>
<accession>A0A494Z7X7</accession>
<dbReference type="SUPFAM" id="SSF50685">
    <property type="entry name" value="Barwin-like endoglucanases"/>
    <property type="match status" value="1"/>
</dbReference>
<name>A0A494Z7X7_9BACI</name>
<dbReference type="OrthoDB" id="2716326at2"/>
<dbReference type="AlphaFoldDB" id="A0A494Z7X7"/>